<evidence type="ECO:0000313" key="7">
    <source>
        <dbReference type="EMBL" id="MBP2063610.1"/>
    </source>
</evidence>
<keyword evidence="8" id="KW-1185">Reference proteome</keyword>
<dbReference type="CDD" id="cd03257">
    <property type="entry name" value="ABC_NikE_OppD_transporters"/>
    <property type="match status" value="1"/>
</dbReference>
<feature type="domain" description="ABC transporter" evidence="5">
    <location>
        <begin position="17"/>
        <end position="266"/>
    </location>
</feature>
<dbReference type="GO" id="GO:0055085">
    <property type="term" value="P:transmembrane transport"/>
    <property type="evidence" value="ECO:0007669"/>
    <property type="project" value="UniProtKB-ARBA"/>
</dbReference>
<dbReference type="GO" id="GO:0015833">
    <property type="term" value="P:peptide transport"/>
    <property type="evidence" value="ECO:0007669"/>
    <property type="project" value="InterPro"/>
</dbReference>
<dbReference type="InterPro" id="IPR003593">
    <property type="entry name" value="AAA+_ATPase"/>
</dbReference>
<dbReference type="InterPro" id="IPR003439">
    <property type="entry name" value="ABC_transporter-like_ATP-bd"/>
</dbReference>
<dbReference type="PIRSF" id="PIRSF037116">
    <property type="entry name" value="CP_lyase_PhnK"/>
    <property type="match status" value="1"/>
</dbReference>
<organism evidence="6">
    <name type="scientific">Streptomyces iranensis</name>
    <dbReference type="NCBI Taxonomy" id="576784"/>
    <lineage>
        <taxon>Bacteria</taxon>
        <taxon>Bacillati</taxon>
        <taxon>Actinomycetota</taxon>
        <taxon>Actinomycetes</taxon>
        <taxon>Kitasatosporales</taxon>
        <taxon>Streptomycetaceae</taxon>
        <taxon>Streptomyces</taxon>
        <taxon>Streptomyces violaceusniger group</taxon>
    </lineage>
</organism>
<dbReference type="InterPro" id="IPR027417">
    <property type="entry name" value="P-loop_NTPase"/>
</dbReference>
<dbReference type="PROSITE" id="PS50893">
    <property type="entry name" value="ABC_TRANSPORTER_2"/>
    <property type="match status" value="1"/>
</dbReference>
<dbReference type="InterPro" id="IPR017871">
    <property type="entry name" value="ABC_transporter-like_CS"/>
</dbReference>
<dbReference type="Pfam" id="PF00005">
    <property type="entry name" value="ABC_tran"/>
    <property type="match status" value="1"/>
</dbReference>
<reference evidence="6" key="1">
    <citation type="submission" date="2014-05" db="EMBL/GenBank/DDBJ databases">
        <authorList>
            <person name="Horn Fabian"/>
        </authorList>
    </citation>
    <scope>NUCLEOTIDE SEQUENCE</scope>
</reference>
<dbReference type="EMBL" id="LK022848">
    <property type="protein sequence ID" value="CDR17801.1"/>
    <property type="molecule type" value="Genomic_DNA"/>
</dbReference>
<dbReference type="PROSITE" id="PS00211">
    <property type="entry name" value="ABC_TRANSPORTER_1"/>
    <property type="match status" value="1"/>
</dbReference>
<dbReference type="InterPro" id="IPR013563">
    <property type="entry name" value="Oligopep_ABC_C"/>
</dbReference>
<gene>
    <name evidence="7" type="ORF">J2Z30_004631</name>
    <name evidence="6" type="ORF">SIRAN9775</name>
</gene>
<evidence type="ECO:0000259" key="5">
    <source>
        <dbReference type="PROSITE" id="PS50893"/>
    </source>
</evidence>
<evidence type="ECO:0000313" key="8">
    <source>
        <dbReference type="Proteomes" id="UP000756710"/>
    </source>
</evidence>
<dbReference type="PANTHER" id="PTHR43776">
    <property type="entry name" value="TRANSPORT ATP-BINDING PROTEIN"/>
    <property type="match status" value="1"/>
</dbReference>
<evidence type="ECO:0000256" key="2">
    <source>
        <dbReference type="ARBA" id="ARBA00022448"/>
    </source>
</evidence>
<keyword evidence="2" id="KW-0813">Transport</keyword>
<dbReference type="HOGENOM" id="CLU_000604_1_23_11"/>
<keyword evidence="4 7" id="KW-0067">ATP-binding</keyword>
<keyword evidence="3" id="KW-0547">Nucleotide-binding</keyword>
<dbReference type="SUPFAM" id="SSF52540">
    <property type="entry name" value="P-loop containing nucleoside triphosphate hydrolases"/>
    <property type="match status" value="1"/>
</dbReference>
<evidence type="ECO:0000256" key="3">
    <source>
        <dbReference type="ARBA" id="ARBA00022741"/>
    </source>
</evidence>
<comment type="similarity">
    <text evidence="1">Belongs to the ABC transporter superfamily.</text>
</comment>
<dbReference type="Gene3D" id="3.40.50.300">
    <property type="entry name" value="P-loop containing nucleotide triphosphate hydrolases"/>
    <property type="match status" value="1"/>
</dbReference>
<protein>
    <submittedName>
        <fullName evidence="6">Oligopeptide/dipeptide ABC transporter, ATPasesubunit</fullName>
    </submittedName>
    <submittedName>
        <fullName evidence="7">Peptide/nickel transport system ATP-binding protein/oligopeptide transport system ATP-binding protein</fullName>
    </submittedName>
</protein>
<evidence type="ECO:0000256" key="1">
    <source>
        <dbReference type="ARBA" id="ARBA00005417"/>
    </source>
</evidence>
<dbReference type="InterPro" id="IPR050319">
    <property type="entry name" value="ABC_transp_ATP-bind"/>
</dbReference>
<dbReference type="AlphaFoldDB" id="A0A061ABG1"/>
<dbReference type="Proteomes" id="UP000756710">
    <property type="component" value="Unassembled WGS sequence"/>
</dbReference>
<evidence type="ECO:0000313" key="6">
    <source>
        <dbReference type="EMBL" id="CDR17801.1"/>
    </source>
</evidence>
<dbReference type="EMBL" id="JAGGLR010000012">
    <property type="protein sequence ID" value="MBP2063610.1"/>
    <property type="molecule type" value="Genomic_DNA"/>
</dbReference>
<proteinExistence type="inferred from homology"/>
<dbReference type="InterPro" id="IPR012700">
    <property type="entry name" value="PhnK"/>
</dbReference>
<name>A0A061ABG1_9ACTN</name>
<accession>A0A061ABG1</accession>
<dbReference type="GO" id="GO:0016887">
    <property type="term" value="F:ATP hydrolysis activity"/>
    <property type="evidence" value="ECO:0007669"/>
    <property type="project" value="InterPro"/>
</dbReference>
<reference evidence="7 8" key="2">
    <citation type="submission" date="2021-03" db="EMBL/GenBank/DDBJ databases">
        <title>Genomic Encyclopedia of Type Strains, Phase IV (KMG-IV): sequencing the most valuable type-strain genomes for metagenomic binning, comparative biology and taxonomic classification.</title>
        <authorList>
            <person name="Goeker M."/>
        </authorList>
    </citation>
    <scope>NUCLEOTIDE SEQUENCE [LARGE SCALE GENOMIC DNA]</scope>
    <source>
        <strain evidence="7 8">DSM 41954</strain>
    </source>
</reference>
<dbReference type="GO" id="GO:0005524">
    <property type="term" value="F:ATP binding"/>
    <property type="evidence" value="ECO:0007669"/>
    <property type="project" value="UniProtKB-KW"/>
</dbReference>
<evidence type="ECO:0000256" key="4">
    <source>
        <dbReference type="ARBA" id="ARBA00022840"/>
    </source>
</evidence>
<sequence>MTTADTSRRTTTRTTLLELDGLAREFTGPGTTRTIAVDDVTLTVEDGETLALVGESGSGKTTLTRLLLGLLDPTAGTVRFEGHDLARLSPAEMRALRAGMQVVLQDPYSSMNPRMKVTDIVAEPLVTHDVTYRGRRARARLRERVGELLESVGLPARLQDRYPHEFSGGQRQRVSIARALASSPRLVVLDEPTSALDVSVQSQVLDLLVELQRQHGLTYVFVSHNLAVVRQIADRVAVLRRGRVVECGETATVLGAPRHPYTRELLAAVPRPDAYRTRTRTGTGTGTGGGTTGV</sequence>
<dbReference type="SMART" id="SM00382">
    <property type="entry name" value="AAA"/>
    <property type="match status" value="1"/>
</dbReference>
<dbReference type="Pfam" id="PF08352">
    <property type="entry name" value="oligo_HPY"/>
    <property type="match status" value="1"/>
</dbReference>
<dbReference type="FunFam" id="3.40.50.300:FF:000016">
    <property type="entry name" value="Oligopeptide ABC transporter ATP-binding component"/>
    <property type="match status" value="1"/>
</dbReference>
<dbReference type="PANTHER" id="PTHR43776:SF7">
    <property type="entry name" value="D,D-DIPEPTIDE TRANSPORT ATP-BINDING PROTEIN DDPF-RELATED"/>
    <property type="match status" value="1"/>
</dbReference>
<dbReference type="RefSeq" id="WP_044580441.1">
    <property type="nucleotide sequence ID" value="NZ_BAABDR010000100.1"/>
</dbReference>